<feature type="domain" description="Phosphofurin acidic cluster sorting protein 1/2 C-terminal" evidence="4">
    <location>
        <begin position="480"/>
        <end position="532"/>
    </location>
</feature>
<sequence>PPLPPSLPPPRLSSSSSSSSSASSSSTSLPPPGTAHGTGRSEGRPHIALGPGHMPATLNTQVPMNLFSTWEVECSSPTCVPRLCSLTLTKLLIYKELEKELSAVVILKMQGSKNILRSDKILLPPSGQMKTDLALTSLQYPHFLKREGNNLQIMLQQKQRLKNQTILGYRMLAVGTIDMAEVMQRPLEGGQMLSLHSTNTEASAHVAEVSISSLSSQPIDPKDSTQQADPKATSRVHYSEMEYEISKQQASHDPGHGQDQEEGEDLDMGEAKKQHEGEVMPIMTRQQAANKKVGAWLRRVQVWKEVLDSEQESSENVPEVEEDLDLLYDSLENRDSGHESVFRTLKPWLRPYLEDLSQPSCPTHVPEKTSPSHQGTVSQTRWPTAHRPREQLAQPWDSQEAETSTLDMFTQKLPPSGRITKIESLLIASTRSQGEQAGRWGWSTSLKERQVAQPNKRANSLDNKHCPDPLSQLQIPRETVYDQLNHIISDSQLPQNILLLNASDWQGQFPPELQQRMLPGLCTCSKAEVQAASAPSSRGYRDTVTTIASPPACEDHSVKGTAVLQCCAVALPEAAVLQPVPLSPWLGYMHFLVIPLGSHLVARYLGSMHYRYNSFFQDLPRRDLSYKEAQRAVQDTLDMVLRITQYVAGANCVHQLPIVEATLTYKQKSPNEESLNIIPFVGVVKLGIVGPFWVASGHSGYAACLGSSMMWSALPHRSAANKEASPTLFSSPSVNGDESSPSQGVGAELMGLRVDYWMAAQPTDRKGDSENKHQATANNTLKCTFQSLQVSRLPSSGEATATPSMSMTVDKENNKKVMCFPKKTKDKDLENQSQCLEGISRLICRATHQENILRVLVDGVEWNNVKL</sequence>
<protein>
    <recommendedName>
        <fullName evidence="8">Phosphofurin acidic cluster sorting protein 2</fullName>
    </recommendedName>
</protein>
<dbReference type="InParanoid" id="G1Q4A9"/>
<feature type="region of interest" description="Disordered" evidence="3">
    <location>
        <begin position="204"/>
        <end position="272"/>
    </location>
</feature>
<keyword evidence="2" id="KW-0597">Phosphoprotein</keyword>
<evidence type="ECO:0000256" key="3">
    <source>
        <dbReference type="SAM" id="MobiDB-lite"/>
    </source>
</evidence>
<feature type="region of interest" description="Disordered" evidence="3">
    <location>
        <begin position="360"/>
        <end position="413"/>
    </location>
</feature>
<dbReference type="Pfam" id="PF25332">
    <property type="entry name" value="C2_PACS_N"/>
    <property type="match status" value="1"/>
</dbReference>
<dbReference type="eggNOG" id="KOG3709">
    <property type="taxonomic scope" value="Eukaryota"/>
</dbReference>
<evidence type="ECO:0000256" key="1">
    <source>
        <dbReference type="ARBA" id="ARBA00008590"/>
    </source>
</evidence>
<dbReference type="Proteomes" id="UP000001074">
    <property type="component" value="Unassembled WGS sequence"/>
</dbReference>
<feature type="domain" description="Phosphofurin acidic cluster sorting protein 1/2 C-terminal" evidence="4">
    <location>
        <begin position="583"/>
        <end position="866"/>
    </location>
</feature>
<dbReference type="GO" id="GO:0044325">
    <property type="term" value="F:transmembrane transporter binding"/>
    <property type="evidence" value="ECO:0007669"/>
    <property type="project" value="TreeGrafter"/>
</dbReference>
<dbReference type="InterPro" id="IPR057541">
    <property type="entry name" value="PACS1/2_N"/>
</dbReference>
<evidence type="ECO:0008006" key="8">
    <source>
        <dbReference type="Google" id="ProtNLM"/>
    </source>
</evidence>
<feature type="compositionally biased region" description="Polar residues" evidence="3">
    <location>
        <begin position="210"/>
        <end position="228"/>
    </location>
</feature>
<dbReference type="InterPro" id="IPR019381">
    <property type="entry name" value="PACS1/2_C"/>
</dbReference>
<dbReference type="Ensembl" id="ENSMLUT00000026383.1">
    <property type="protein sequence ID" value="ENSMLUP00000018542.1"/>
    <property type="gene ID" value="ENSMLUG00000024202.1"/>
</dbReference>
<evidence type="ECO:0000259" key="4">
    <source>
        <dbReference type="Pfam" id="PF10254"/>
    </source>
</evidence>
<dbReference type="EMBL" id="AAPE02005664">
    <property type="status" value="NOT_ANNOTATED_CDS"/>
    <property type="molecule type" value="Genomic_DNA"/>
</dbReference>
<proteinExistence type="inferred from homology"/>
<dbReference type="GO" id="GO:0072659">
    <property type="term" value="P:protein localization to plasma membrane"/>
    <property type="evidence" value="ECO:0007669"/>
    <property type="project" value="TreeGrafter"/>
</dbReference>
<dbReference type="HOGENOM" id="CLU_013074_0_0_1"/>
<reference evidence="6" key="3">
    <citation type="submission" date="2025-09" db="UniProtKB">
        <authorList>
            <consortium name="Ensembl"/>
        </authorList>
    </citation>
    <scope>IDENTIFICATION</scope>
</reference>
<feature type="compositionally biased region" description="Low complexity" evidence="3">
    <location>
        <begin position="12"/>
        <end position="28"/>
    </location>
</feature>
<reference evidence="6 7" key="1">
    <citation type="journal article" date="2011" name="Nature">
        <title>A high-resolution map of human evolutionary constraint using 29 mammals.</title>
        <authorList>
            <person name="Lindblad-Toh K."/>
            <person name="Garber M."/>
            <person name="Zuk O."/>
            <person name="Lin M.F."/>
            <person name="Parker B.J."/>
            <person name="Washietl S."/>
            <person name="Kheradpour P."/>
            <person name="Ernst J."/>
            <person name="Jordan G."/>
            <person name="Mauceli E."/>
            <person name="Ward L.D."/>
            <person name="Lowe C.B."/>
            <person name="Holloway A.K."/>
            <person name="Clamp M."/>
            <person name="Gnerre S."/>
            <person name="Alfoldi J."/>
            <person name="Beal K."/>
            <person name="Chang J."/>
            <person name="Clawson H."/>
            <person name="Cuff J."/>
            <person name="Di Palma F."/>
            <person name="Fitzgerald S."/>
            <person name="Flicek P."/>
            <person name="Guttman M."/>
            <person name="Hubisz M.J."/>
            <person name="Jaffe D.B."/>
            <person name="Jungreis I."/>
            <person name="Kent W.J."/>
            <person name="Kostka D."/>
            <person name="Lara M."/>
            <person name="Martins A.L."/>
            <person name="Massingham T."/>
            <person name="Moltke I."/>
            <person name="Raney B.J."/>
            <person name="Rasmussen M.D."/>
            <person name="Robinson J."/>
            <person name="Stark A."/>
            <person name="Vilella A.J."/>
            <person name="Wen J."/>
            <person name="Xie X."/>
            <person name="Zody M.C."/>
            <person name="Baldwin J."/>
            <person name="Bloom T."/>
            <person name="Chin C.W."/>
            <person name="Heiman D."/>
            <person name="Nicol R."/>
            <person name="Nusbaum C."/>
            <person name="Young S."/>
            <person name="Wilkinson J."/>
            <person name="Worley K.C."/>
            <person name="Kovar C.L."/>
            <person name="Muzny D.M."/>
            <person name="Gibbs R.A."/>
            <person name="Cree A."/>
            <person name="Dihn H.H."/>
            <person name="Fowler G."/>
            <person name="Jhangiani S."/>
            <person name="Joshi V."/>
            <person name="Lee S."/>
            <person name="Lewis L.R."/>
            <person name="Nazareth L.V."/>
            <person name="Okwuonu G."/>
            <person name="Santibanez J."/>
            <person name="Warren W.C."/>
            <person name="Mardis E.R."/>
            <person name="Weinstock G.M."/>
            <person name="Wilson R.K."/>
            <person name="Delehaunty K."/>
            <person name="Dooling D."/>
            <person name="Fronik C."/>
            <person name="Fulton L."/>
            <person name="Fulton B."/>
            <person name="Graves T."/>
            <person name="Minx P."/>
            <person name="Sodergren E."/>
            <person name="Birney E."/>
            <person name="Margulies E.H."/>
            <person name="Herrero J."/>
            <person name="Green E.D."/>
            <person name="Haussler D."/>
            <person name="Siepel A."/>
            <person name="Goldman N."/>
            <person name="Pollard K.S."/>
            <person name="Pedersen J.S."/>
            <person name="Lander E.S."/>
            <person name="Kellis M."/>
        </authorList>
    </citation>
    <scope>NUCLEOTIDE SEQUENCE [LARGE SCALE GENOMIC DNA]</scope>
</reference>
<name>G1Q4A9_MYOLU</name>
<organism evidence="6 7">
    <name type="scientific">Myotis lucifugus</name>
    <name type="common">Little brown bat</name>
    <dbReference type="NCBI Taxonomy" id="59463"/>
    <lineage>
        <taxon>Eukaryota</taxon>
        <taxon>Metazoa</taxon>
        <taxon>Chordata</taxon>
        <taxon>Craniata</taxon>
        <taxon>Vertebrata</taxon>
        <taxon>Euteleostomi</taxon>
        <taxon>Mammalia</taxon>
        <taxon>Eutheria</taxon>
        <taxon>Laurasiatheria</taxon>
        <taxon>Chiroptera</taxon>
        <taxon>Yangochiroptera</taxon>
        <taxon>Vespertilionidae</taxon>
        <taxon>Myotis</taxon>
    </lineage>
</organism>
<evidence type="ECO:0000313" key="7">
    <source>
        <dbReference type="Proteomes" id="UP000001074"/>
    </source>
</evidence>
<feature type="compositionally biased region" description="Pro residues" evidence="3">
    <location>
        <begin position="1"/>
        <end position="11"/>
    </location>
</feature>
<comment type="similarity">
    <text evidence="1">Belongs to the PACS family.</text>
</comment>
<dbReference type="GeneTree" id="ENSGT00950000183209"/>
<feature type="domain" description="Phosphofurin acidic cluster sorting protein 1/2 N-terminal C2" evidence="5">
    <location>
        <begin position="62"/>
        <end position="219"/>
    </location>
</feature>
<evidence type="ECO:0000313" key="6">
    <source>
        <dbReference type="Ensembl" id="ENSMLUP00000018542.1"/>
    </source>
</evidence>
<reference evidence="6" key="2">
    <citation type="submission" date="2025-08" db="UniProtKB">
        <authorList>
            <consortium name="Ensembl"/>
        </authorList>
    </citation>
    <scope>IDENTIFICATION</scope>
</reference>
<accession>G1Q4A9</accession>
<keyword evidence="7" id="KW-1185">Reference proteome</keyword>
<feature type="compositionally biased region" description="Polar residues" evidence="3">
    <location>
        <begin position="369"/>
        <end position="382"/>
    </location>
</feature>
<evidence type="ECO:0000256" key="2">
    <source>
        <dbReference type="ARBA" id="ARBA00022553"/>
    </source>
</evidence>
<feature type="region of interest" description="Disordered" evidence="3">
    <location>
        <begin position="724"/>
        <end position="744"/>
    </location>
</feature>
<evidence type="ECO:0000259" key="5">
    <source>
        <dbReference type="Pfam" id="PF25332"/>
    </source>
</evidence>
<dbReference type="PANTHER" id="PTHR13280:SF15">
    <property type="entry name" value="PHOSPHOFURIN ACIDIC CLUSTER SORTING PROTEIN 2"/>
    <property type="match status" value="1"/>
</dbReference>
<feature type="region of interest" description="Disordered" evidence="3">
    <location>
        <begin position="1"/>
        <end position="55"/>
    </location>
</feature>
<dbReference type="PANTHER" id="PTHR13280">
    <property type="entry name" value="PHOSPHOFURIN ACIDIC CLUSTER SORTING PROTEIN"/>
    <property type="match status" value="1"/>
</dbReference>
<feature type="compositionally biased region" description="Polar residues" evidence="3">
    <location>
        <begin position="727"/>
        <end position="743"/>
    </location>
</feature>
<dbReference type="AlphaFoldDB" id="G1Q4A9"/>
<dbReference type="Pfam" id="PF10254">
    <property type="entry name" value="Pacs-1"/>
    <property type="match status" value="2"/>
</dbReference>